<organism evidence="6 7">
    <name type="scientific">Clohesyomyces aquaticus</name>
    <dbReference type="NCBI Taxonomy" id="1231657"/>
    <lineage>
        <taxon>Eukaryota</taxon>
        <taxon>Fungi</taxon>
        <taxon>Dikarya</taxon>
        <taxon>Ascomycota</taxon>
        <taxon>Pezizomycotina</taxon>
        <taxon>Dothideomycetes</taxon>
        <taxon>Pleosporomycetidae</taxon>
        <taxon>Pleosporales</taxon>
        <taxon>Lindgomycetaceae</taxon>
        <taxon>Clohesyomyces</taxon>
    </lineage>
</organism>
<keyword evidence="1" id="KW-0863">Zinc-finger</keyword>
<dbReference type="Gene3D" id="1.10.510.10">
    <property type="entry name" value="Transferase(Phosphotransferase) domain 1"/>
    <property type="match status" value="1"/>
</dbReference>
<dbReference type="PROSITE" id="PS00028">
    <property type="entry name" value="ZINC_FINGER_C2H2_1"/>
    <property type="match status" value="1"/>
</dbReference>
<protein>
    <recommendedName>
        <fullName evidence="8">Protein kinase domain-containing protein</fullName>
    </recommendedName>
</protein>
<feature type="compositionally biased region" description="Acidic residues" evidence="2">
    <location>
        <begin position="350"/>
        <end position="365"/>
    </location>
</feature>
<feature type="transmembrane region" description="Helical" evidence="3">
    <location>
        <begin position="1327"/>
        <end position="1352"/>
    </location>
</feature>
<dbReference type="GO" id="GO:0008270">
    <property type="term" value="F:zinc ion binding"/>
    <property type="evidence" value="ECO:0007669"/>
    <property type="project" value="UniProtKB-KW"/>
</dbReference>
<feature type="transmembrane region" description="Helical" evidence="3">
    <location>
        <begin position="1615"/>
        <end position="1636"/>
    </location>
</feature>
<dbReference type="PANTHER" id="PTHR24359:SF1">
    <property type="entry name" value="INHIBITOR OF NUCLEAR FACTOR KAPPA-B KINASE EPSILON SUBUNIT HOMOLOG 1-RELATED"/>
    <property type="match status" value="1"/>
</dbReference>
<keyword evidence="3" id="KW-1133">Transmembrane helix</keyword>
<evidence type="ECO:0008006" key="8">
    <source>
        <dbReference type="Google" id="ProtNLM"/>
    </source>
</evidence>
<dbReference type="STRING" id="1231657.A0A1Y2A9F0"/>
<name>A0A1Y2A9F0_9PLEO</name>
<dbReference type="SMART" id="SM00220">
    <property type="entry name" value="S_TKc"/>
    <property type="match status" value="1"/>
</dbReference>
<evidence type="ECO:0000259" key="5">
    <source>
        <dbReference type="PROSITE" id="PS50157"/>
    </source>
</evidence>
<keyword evidence="1" id="KW-0862">Zinc</keyword>
<sequence>MAPADPDSGFYDSSMDPKWEKFLHEFYINCGRRQPSKHEICLLHALIDISEDAIQRHFLQLLINDDSYQTTQALSDNFEHDMVPLDSEIAQDQQYNVSFNSPIVETPVVSIHPGLQASFIEYVHPVINQNELLVENVCLNQNTTLSQSSLEPELPIPRPDPNQSTQLSPIQLSPSLLSLVEATISHAKSRKCKKIRAHETQSGAYQCTLGCGRKFKNPSEWRRHEELIHLQTFWFCPECGDLDNPSTRHLFTRKDKFQKHVQKQHPDWIKSAALTYSRVHYTAPFPDHCGFCDRNRFHARDWAHRCNHIAKMHFKKGETMGSWRDWSSGVDDDDGDVEDDESGDIKSDSDSDDDDDDDDENEGGDDTNGNESSDTTPDEDSDSEPHMQSGPPFFRPSARDDDVFEDLDNDFGGLFGMPAWNLFRTITERRRPGLVSTLFKTTLEPNNRQARISDPHPFNAYSAPNPRGYIRTKRSTFHKLPAAWDSQSTVRTSSGQSLHSARSLSPYAEDVNRLNHEHKESGLHAGLAKTWSVFDHLGSTSNVGLAAATPRTGQLKIAVLDQGFYADEIFASSPFHKAKINSKGGTASVFKVTARSEGIQSPQIFVLKTYHDRYRALYDAEREAFFALRGHTNIIRYLGSFTKTSIIGGVTHNIVLEHADCDLSEYFETHGPPKDQGEVMHFWSELFEIVSAVQKIHNPRRRTQGWHADIKPDNILYVHGKFKLADFGFSKFVEIGDGEAAKHIMTGGTLTYSAPECFIPETKTRPVSQAIDIWSLGCVYSEAVVWSILGSNGLLEYKQLRLRNLRENWTLGEAKPDLWTHPLFHDGNKTLSAVFDTHAHVRLRASDLGDFIKPLLRLIEDLLHSEPERRPTAIQISERSRNLLHIADRYQEVTSPVCKFRPPGSNANDFLLKETENWKRCEWTWVRLMDRFEPEIIAPLFSGTRKDKKYERQARAFTGQGLGGCGQGTSKYNLHAVQEAILRLEQLQRGQLNDANSKDRPDQTPSSTTSHSGVFPNKTVAANRPSLSRVLHCISKNPGKRRQEALGTKTSICSDRYSHFQNSFGTSKDRPLLHYSSPTTSVSKATTKATQSFGISALDTRDFVERNVGTRPLLRQPNVQRSWECRHPSCNGWKSWDGFPHLQYSHCQSMSDYTGTTCYMAGFKTPYLRRPEQHVVDQHHMPRAQEKDFTCRYPNARFLNEFLISDIENWKRRIPGHNAQSYSSLGSFTQYLDLRRSNERAEDVSELDTLLSRDFERHQHIFLRASSLLVSCLFLSRQLSTVTISLAAAIITLVLMGILMWSVSITWMELLLPHPLPSSPEILAALVVWAIQVTLAYVCFIVGLGLTCLVNLIPISLYGKIERAWSIAKIVMVFMLLAAMLPITVSDSKRSISRPGRNRCSCDVGAQCGEMDIAPDSRVGLFMFWTWILASVYAETLRCSYPLTLALDRFEQSPHRLGSELIPRILLDAPLIRASLSGSRIILHLLSRFGTAIFGVSSSIACGTSGVSPPSVVPFATGFMAFYYNVLVVYFSSFGHEIVQISAHETGSPRHQPPEISTLCVQHTLSGTPGISDDSTDPRLLALAFRLTLCQNPGRISESDELDRGYHTLDAPRCLLQNFGLFPFMYSIASAVLLIGHQNRRKSSEMAVHLIHLPRGVGCRPARISDLRLISQLPLSDSWNGIPGYTVKYVSYAVSTRCWLRSGSGLGVISASVPTAVPTMIIIEFIDEIGTPRHSPIGSLPPSMINWPVLCNK</sequence>
<reference evidence="6 7" key="1">
    <citation type="submission" date="2016-07" db="EMBL/GenBank/DDBJ databases">
        <title>Pervasive Adenine N6-methylation of Active Genes in Fungi.</title>
        <authorList>
            <consortium name="DOE Joint Genome Institute"/>
            <person name="Mondo S.J."/>
            <person name="Dannebaum R.O."/>
            <person name="Kuo R.C."/>
            <person name="Labutti K."/>
            <person name="Haridas S."/>
            <person name="Kuo A."/>
            <person name="Salamov A."/>
            <person name="Ahrendt S.R."/>
            <person name="Lipzen A."/>
            <person name="Sullivan W."/>
            <person name="Andreopoulos W.B."/>
            <person name="Clum A."/>
            <person name="Lindquist E."/>
            <person name="Daum C."/>
            <person name="Ramamoorthy G.K."/>
            <person name="Gryganskyi A."/>
            <person name="Culley D."/>
            <person name="Magnuson J.K."/>
            <person name="James T.Y."/>
            <person name="O'Malley M.A."/>
            <person name="Stajich J.E."/>
            <person name="Spatafora J.W."/>
            <person name="Visel A."/>
            <person name="Grigoriev I.V."/>
        </authorList>
    </citation>
    <scope>NUCLEOTIDE SEQUENCE [LARGE SCALE GENOMIC DNA]</scope>
    <source>
        <strain evidence="6 7">CBS 115471</strain>
    </source>
</reference>
<proteinExistence type="predicted"/>
<evidence type="ECO:0000313" key="6">
    <source>
        <dbReference type="EMBL" id="ORY19162.1"/>
    </source>
</evidence>
<dbReference type="Pfam" id="PF00069">
    <property type="entry name" value="Pkinase"/>
    <property type="match status" value="1"/>
</dbReference>
<dbReference type="PANTHER" id="PTHR24359">
    <property type="entry name" value="SERINE/THREONINE-PROTEIN KINASE SBK1"/>
    <property type="match status" value="1"/>
</dbReference>
<feature type="domain" description="Protein kinase" evidence="4">
    <location>
        <begin position="575"/>
        <end position="884"/>
    </location>
</feature>
<dbReference type="InterPro" id="IPR011009">
    <property type="entry name" value="Kinase-like_dom_sf"/>
</dbReference>
<feature type="region of interest" description="Disordered" evidence="2">
    <location>
        <begin position="323"/>
        <end position="401"/>
    </location>
</feature>
<evidence type="ECO:0000256" key="1">
    <source>
        <dbReference type="PROSITE-ProRule" id="PRU00042"/>
    </source>
</evidence>
<keyword evidence="3" id="KW-0812">Transmembrane</keyword>
<dbReference type="Proteomes" id="UP000193144">
    <property type="component" value="Unassembled WGS sequence"/>
</dbReference>
<feature type="domain" description="C2H2-type" evidence="5">
    <location>
        <begin position="205"/>
        <end position="229"/>
    </location>
</feature>
<gene>
    <name evidence="6" type="ORF">BCR34DRAFT_206984</name>
</gene>
<dbReference type="SMART" id="SM00355">
    <property type="entry name" value="ZnF_C2H2"/>
    <property type="match status" value="2"/>
</dbReference>
<evidence type="ECO:0000256" key="2">
    <source>
        <dbReference type="SAM" id="MobiDB-lite"/>
    </source>
</evidence>
<evidence type="ECO:0000256" key="3">
    <source>
        <dbReference type="SAM" id="Phobius"/>
    </source>
</evidence>
<keyword evidence="7" id="KW-1185">Reference proteome</keyword>
<dbReference type="PROSITE" id="PS50011">
    <property type="entry name" value="PROTEIN_KINASE_DOM"/>
    <property type="match status" value="1"/>
</dbReference>
<dbReference type="InterPro" id="IPR013087">
    <property type="entry name" value="Znf_C2H2_type"/>
</dbReference>
<feature type="transmembrane region" description="Helical" evidence="3">
    <location>
        <begin position="1286"/>
        <end position="1307"/>
    </location>
</feature>
<keyword evidence="1" id="KW-0479">Metal-binding</keyword>
<accession>A0A1Y2A9F0</accession>
<dbReference type="CDD" id="cd00180">
    <property type="entry name" value="PKc"/>
    <property type="match status" value="1"/>
</dbReference>
<evidence type="ECO:0000259" key="4">
    <source>
        <dbReference type="PROSITE" id="PS50011"/>
    </source>
</evidence>
<comment type="caution">
    <text evidence="6">The sequence shown here is derived from an EMBL/GenBank/DDBJ whole genome shotgun (WGS) entry which is preliminary data.</text>
</comment>
<dbReference type="OrthoDB" id="9992527at2759"/>
<feature type="compositionally biased region" description="Acidic residues" evidence="2">
    <location>
        <begin position="330"/>
        <end position="342"/>
    </location>
</feature>
<dbReference type="GO" id="GO:0005524">
    <property type="term" value="F:ATP binding"/>
    <property type="evidence" value="ECO:0007669"/>
    <property type="project" value="InterPro"/>
</dbReference>
<dbReference type="SUPFAM" id="SSF56112">
    <property type="entry name" value="Protein kinase-like (PK-like)"/>
    <property type="match status" value="1"/>
</dbReference>
<dbReference type="Gene3D" id="3.30.160.60">
    <property type="entry name" value="Classic Zinc Finger"/>
    <property type="match status" value="1"/>
</dbReference>
<evidence type="ECO:0000313" key="7">
    <source>
        <dbReference type="Proteomes" id="UP000193144"/>
    </source>
</evidence>
<dbReference type="PROSITE" id="PS50157">
    <property type="entry name" value="ZINC_FINGER_C2H2_2"/>
    <property type="match status" value="1"/>
</dbReference>
<feature type="region of interest" description="Disordered" evidence="2">
    <location>
        <begin position="994"/>
        <end position="1019"/>
    </location>
</feature>
<dbReference type="EMBL" id="MCFA01000003">
    <property type="protein sequence ID" value="ORY19162.1"/>
    <property type="molecule type" value="Genomic_DNA"/>
</dbReference>
<feature type="transmembrane region" description="Helical" evidence="3">
    <location>
        <begin position="1364"/>
        <end position="1385"/>
    </location>
</feature>
<feature type="compositionally biased region" description="Polar residues" evidence="2">
    <location>
        <begin position="1003"/>
        <end position="1012"/>
    </location>
</feature>
<dbReference type="GO" id="GO:0004674">
    <property type="term" value="F:protein serine/threonine kinase activity"/>
    <property type="evidence" value="ECO:0007669"/>
    <property type="project" value="TreeGrafter"/>
</dbReference>
<keyword evidence="3" id="KW-0472">Membrane</keyword>
<dbReference type="InterPro" id="IPR000719">
    <property type="entry name" value="Prot_kinase_dom"/>
</dbReference>